<feature type="compositionally biased region" description="Low complexity" evidence="1">
    <location>
        <begin position="11"/>
        <end position="21"/>
    </location>
</feature>
<dbReference type="AlphaFoldDB" id="A0A803QI23"/>
<dbReference type="Gramene" id="evm.model.10.1003">
    <property type="protein sequence ID" value="cds.evm.model.10.1003"/>
    <property type="gene ID" value="evm.TU.10.1003"/>
</dbReference>
<keyword evidence="3" id="KW-1185">Reference proteome</keyword>
<sequence length="173" mass="18956">MIVKNSGLIGNSSSTTKSSDDVVSSSVINVKKLTPVQPKVFFDSRKPAVVETEEIENQQLITTEDSTSLNNENLCGQSHTGSVRMIPTEGINLSFLSIEFSDYVEVEYEEACPMRTKEKKAPQWVSPPSTLYQRLMNLHAKGLLGDVKDVSPTVGKLASNPGEVLYVWSGPHV</sequence>
<organism evidence="2 3">
    <name type="scientific">Cannabis sativa</name>
    <name type="common">Hemp</name>
    <name type="synonym">Marijuana</name>
    <dbReference type="NCBI Taxonomy" id="3483"/>
    <lineage>
        <taxon>Eukaryota</taxon>
        <taxon>Viridiplantae</taxon>
        <taxon>Streptophyta</taxon>
        <taxon>Embryophyta</taxon>
        <taxon>Tracheophyta</taxon>
        <taxon>Spermatophyta</taxon>
        <taxon>Magnoliopsida</taxon>
        <taxon>eudicotyledons</taxon>
        <taxon>Gunneridae</taxon>
        <taxon>Pentapetalae</taxon>
        <taxon>rosids</taxon>
        <taxon>fabids</taxon>
        <taxon>Rosales</taxon>
        <taxon>Cannabaceae</taxon>
        <taxon>Cannabis</taxon>
    </lineage>
</organism>
<dbReference type="EnsemblPlants" id="evm.model.10.1003">
    <property type="protein sequence ID" value="cds.evm.model.10.1003"/>
    <property type="gene ID" value="evm.TU.10.1003"/>
</dbReference>
<proteinExistence type="predicted"/>
<protein>
    <submittedName>
        <fullName evidence="2">Uncharacterized protein</fullName>
    </submittedName>
</protein>
<reference evidence="2" key="1">
    <citation type="submission" date="2021-03" db="UniProtKB">
        <authorList>
            <consortium name="EnsemblPlants"/>
        </authorList>
    </citation>
    <scope>IDENTIFICATION</scope>
</reference>
<name>A0A803QI23_CANSA</name>
<accession>A0A803QI23</accession>
<dbReference type="Proteomes" id="UP000596661">
    <property type="component" value="Unassembled WGS sequence"/>
</dbReference>
<evidence type="ECO:0000256" key="1">
    <source>
        <dbReference type="SAM" id="MobiDB-lite"/>
    </source>
</evidence>
<evidence type="ECO:0000313" key="3">
    <source>
        <dbReference type="Proteomes" id="UP000596661"/>
    </source>
</evidence>
<evidence type="ECO:0000313" key="2">
    <source>
        <dbReference type="EnsemblPlants" id="cds.evm.model.10.1003"/>
    </source>
</evidence>
<dbReference type="EMBL" id="UZAU01000814">
    <property type="status" value="NOT_ANNOTATED_CDS"/>
    <property type="molecule type" value="Genomic_DNA"/>
</dbReference>
<feature type="region of interest" description="Disordered" evidence="1">
    <location>
        <begin position="1"/>
        <end position="21"/>
    </location>
</feature>